<organism evidence="2 3">
    <name type="scientific">Lasallia pustulata</name>
    <dbReference type="NCBI Taxonomy" id="136370"/>
    <lineage>
        <taxon>Eukaryota</taxon>
        <taxon>Fungi</taxon>
        <taxon>Dikarya</taxon>
        <taxon>Ascomycota</taxon>
        <taxon>Pezizomycotina</taxon>
        <taxon>Lecanoromycetes</taxon>
        <taxon>OSLEUM clade</taxon>
        <taxon>Umbilicariomycetidae</taxon>
        <taxon>Umbilicariales</taxon>
        <taxon>Umbilicariaceae</taxon>
        <taxon>Lasallia</taxon>
    </lineage>
</organism>
<name>A0A5M8PE66_9LECA</name>
<feature type="region of interest" description="Disordered" evidence="1">
    <location>
        <begin position="212"/>
        <end position="236"/>
    </location>
</feature>
<comment type="caution">
    <text evidence="2">The sequence shown here is derived from an EMBL/GenBank/DDBJ whole genome shotgun (WGS) entry which is preliminary data.</text>
</comment>
<feature type="region of interest" description="Disordered" evidence="1">
    <location>
        <begin position="58"/>
        <end position="79"/>
    </location>
</feature>
<dbReference type="OrthoDB" id="4222821at2759"/>
<evidence type="ECO:0000313" key="2">
    <source>
        <dbReference type="EMBL" id="KAA6407228.1"/>
    </source>
</evidence>
<dbReference type="AlphaFoldDB" id="A0A5M8PE66"/>
<reference evidence="2 3" key="1">
    <citation type="submission" date="2019-09" db="EMBL/GenBank/DDBJ databases">
        <title>The hologenome of the rock-dwelling lichen Lasallia pustulata.</title>
        <authorList>
            <person name="Greshake Tzovaras B."/>
            <person name="Segers F."/>
            <person name="Bicker A."/>
            <person name="Dal Grande F."/>
            <person name="Otte J."/>
            <person name="Hankeln T."/>
            <person name="Schmitt I."/>
            <person name="Ebersberger I."/>
        </authorList>
    </citation>
    <scope>NUCLEOTIDE SEQUENCE [LARGE SCALE GENOMIC DNA]</scope>
    <source>
        <strain evidence="2">A1-1</strain>
    </source>
</reference>
<feature type="region of interest" description="Disordered" evidence="1">
    <location>
        <begin position="261"/>
        <end position="312"/>
    </location>
</feature>
<dbReference type="EMBL" id="VXIT01000019">
    <property type="protein sequence ID" value="KAA6407228.1"/>
    <property type="molecule type" value="Genomic_DNA"/>
</dbReference>
<feature type="compositionally biased region" description="Low complexity" evidence="1">
    <location>
        <begin position="261"/>
        <end position="271"/>
    </location>
</feature>
<gene>
    <name evidence="2" type="ORF">FRX48_09030</name>
</gene>
<feature type="compositionally biased region" description="Basic and acidic residues" evidence="1">
    <location>
        <begin position="302"/>
        <end position="311"/>
    </location>
</feature>
<dbReference type="Proteomes" id="UP000324767">
    <property type="component" value="Unassembled WGS sequence"/>
</dbReference>
<evidence type="ECO:0000256" key="1">
    <source>
        <dbReference type="SAM" id="MobiDB-lite"/>
    </source>
</evidence>
<feature type="compositionally biased region" description="Low complexity" evidence="1">
    <location>
        <begin position="283"/>
        <end position="296"/>
    </location>
</feature>
<feature type="region of interest" description="Disordered" evidence="1">
    <location>
        <begin position="33"/>
        <end position="52"/>
    </location>
</feature>
<accession>A0A5M8PE66</accession>
<sequence>MEIGDWEDDVLLLDLDKEEAAVDDDAEPTFLRQAEEDRGGEQPAEELDSDVGSIELIASSVDSDSNSDSEDSDGREGSVEELYNSFDLDVLLNTGSSPSSLEPAFHLQQMPVSSSSTTSVTPLVTTPAPVDPGYGSDSNDRLQPVDASFDYDWGSEQMFVDSSLFQDFQGDYHETETQTSDPTALKHEYLEKLANLSTTLFKQLNCIVSSQTTETPYFPSPPPSSMTPNTPSGSRYPIGQILESTQKFLRILKYFLLSSSIKPPSSQQSRSETTDPDWECENEPSNANATSNSTNPHQPRSKIPDLDRGPDAEALSQSTLTNFSGRLNPSPLANPPPHQLDLPTILSVLTCYVTLIRVYRSILTQIYHVLQTSNPPSPLGLPPILPGLSLDGFHLEQHYSLQINILTQVSMDLLHRIEKAVAALAGGETVGDAAGAFGLTGGYTSLLEMVVRQEAPREGQGELGGMESLRALVRKIKRSLEENVCMQMEEAGALS</sequence>
<proteinExistence type="predicted"/>
<evidence type="ECO:0000313" key="3">
    <source>
        <dbReference type="Proteomes" id="UP000324767"/>
    </source>
</evidence>
<feature type="compositionally biased region" description="Low complexity" evidence="1">
    <location>
        <begin position="112"/>
        <end position="132"/>
    </location>
</feature>
<feature type="region of interest" description="Disordered" evidence="1">
    <location>
        <begin position="112"/>
        <end position="143"/>
    </location>
</feature>
<protein>
    <submittedName>
        <fullName evidence="2">Uncharacterized protein</fullName>
    </submittedName>
</protein>